<dbReference type="Proteomes" id="UP000451471">
    <property type="component" value="Unassembled WGS sequence"/>
</dbReference>
<protein>
    <submittedName>
        <fullName evidence="1">Uncharacterized protein</fullName>
    </submittedName>
</protein>
<dbReference type="AlphaFoldDB" id="A0A6B0GPB5"/>
<reference evidence="1 2" key="1">
    <citation type="submission" date="2019-12" db="EMBL/GenBank/DDBJ databases">
        <title>Halocatena pleomorpha gen. nov. sp. nov., an extremely halophilic archaeon of family Halobacteriaceae isolated from saltpan soil.</title>
        <authorList>
            <person name="Pal Y."/>
            <person name="Verma A."/>
            <person name="Krishnamurthi S."/>
            <person name="Kumar P."/>
        </authorList>
    </citation>
    <scope>NUCLEOTIDE SEQUENCE [LARGE SCALE GENOMIC DNA]</scope>
    <source>
        <strain evidence="1 2">JCM 16495</strain>
    </source>
</reference>
<name>A0A6B0GPB5_9EURY</name>
<accession>A0A6B0GPB5</accession>
<gene>
    <name evidence="1" type="ORF">GQS65_19005</name>
</gene>
<organism evidence="1 2">
    <name type="scientific">Halomarina oriensis</name>
    <dbReference type="NCBI Taxonomy" id="671145"/>
    <lineage>
        <taxon>Archaea</taxon>
        <taxon>Methanobacteriati</taxon>
        <taxon>Methanobacteriota</taxon>
        <taxon>Stenosarchaea group</taxon>
        <taxon>Halobacteria</taxon>
        <taxon>Halobacteriales</taxon>
        <taxon>Natronomonadaceae</taxon>
        <taxon>Halomarina</taxon>
    </lineage>
</organism>
<proteinExistence type="predicted"/>
<evidence type="ECO:0000313" key="1">
    <source>
        <dbReference type="EMBL" id="MWG36550.1"/>
    </source>
</evidence>
<keyword evidence="2" id="KW-1185">Reference proteome</keyword>
<dbReference type="EMBL" id="WSZK01000036">
    <property type="protein sequence ID" value="MWG36550.1"/>
    <property type="molecule type" value="Genomic_DNA"/>
</dbReference>
<comment type="caution">
    <text evidence="1">The sequence shown here is derived from an EMBL/GenBank/DDBJ whole genome shotgun (WGS) entry which is preliminary data.</text>
</comment>
<evidence type="ECO:0000313" key="2">
    <source>
        <dbReference type="Proteomes" id="UP000451471"/>
    </source>
</evidence>
<sequence length="93" mass="10659">MSTIWKLIGMSDEGRPEQNHETVFVVVRYGADSSKPLRAFKSKSAADVWREKHVSQFDELGERDSFEYHIGMGAKATFRVREVPLETVGEKRD</sequence>